<evidence type="ECO:0000256" key="7">
    <source>
        <dbReference type="PROSITE-ProRule" id="PRU00042"/>
    </source>
</evidence>
<evidence type="ECO:0000256" key="2">
    <source>
        <dbReference type="ARBA" id="ARBA00022833"/>
    </source>
</evidence>
<dbReference type="InterPro" id="IPR036864">
    <property type="entry name" value="Zn2-C6_fun-type_DNA-bd_sf"/>
</dbReference>
<dbReference type="PROSITE" id="PS50048">
    <property type="entry name" value="ZN2_CY6_FUNGAL_2"/>
    <property type="match status" value="1"/>
</dbReference>
<proteinExistence type="predicted"/>
<dbReference type="Pfam" id="PF00172">
    <property type="entry name" value="Zn_clus"/>
    <property type="match status" value="1"/>
</dbReference>
<dbReference type="AlphaFoldDB" id="A0AAN6DPQ8"/>
<keyword evidence="5" id="KW-0804">Transcription</keyword>
<dbReference type="Proteomes" id="UP001203852">
    <property type="component" value="Unassembled WGS sequence"/>
</dbReference>
<evidence type="ECO:0000313" key="11">
    <source>
        <dbReference type="EMBL" id="KAI1609763.1"/>
    </source>
</evidence>
<feature type="domain" description="Zn(2)-C6 fungal-type" evidence="9">
    <location>
        <begin position="62"/>
        <end position="92"/>
    </location>
</feature>
<evidence type="ECO:0000256" key="1">
    <source>
        <dbReference type="ARBA" id="ARBA00022723"/>
    </source>
</evidence>
<dbReference type="GO" id="GO:0003677">
    <property type="term" value="F:DNA binding"/>
    <property type="evidence" value="ECO:0007669"/>
    <property type="project" value="UniProtKB-KW"/>
</dbReference>
<dbReference type="PROSITE" id="PS00463">
    <property type="entry name" value="ZN2_CY6_FUNGAL_1"/>
    <property type="match status" value="1"/>
</dbReference>
<dbReference type="SUPFAM" id="SSF57701">
    <property type="entry name" value="Zn2/Cys6 DNA-binding domain"/>
    <property type="match status" value="1"/>
</dbReference>
<keyword evidence="2" id="KW-0862">Zinc</keyword>
<keyword evidence="7" id="KW-0863">Zinc-finger</keyword>
<evidence type="ECO:0000259" key="10">
    <source>
        <dbReference type="PROSITE" id="PS50157"/>
    </source>
</evidence>
<protein>
    <recommendedName>
        <fullName evidence="13">Zn(2)-C6 fungal-type domain-containing protein</fullName>
    </recommendedName>
</protein>
<keyword evidence="4" id="KW-0238">DNA-binding</keyword>
<evidence type="ECO:0000259" key="9">
    <source>
        <dbReference type="PROSITE" id="PS50048"/>
    </source>
</evidence>
<evidence type="ECO:0000256" key="5">
    <source>
        <dbReference type="ARBA" id="ARBA00023163"/>
    </source>
</evidence>
<evidence type="ECO:0000256" key="4">
    <source>
        <dbReference type="ARBA" id="ARBA00023125"/>
    </source>
</evidence>
<dbReference type="InterPro" id="IPR001138">
    <property type="entry name" value="Zn2Cys6_DnaBD"/>
</dbReference>
<evidence type="ECO:0000256" key="3">
    <source>
        <dbReference type="ARBA" id="ARBA00023015"/>
    </source>
</evidence>
<dbReference type="PROSITE" id="PS50157">
    <property type="entry name" value="ZINC_FINGER_C2H2_2"/>
    <property type="match status" value="1"/>
</dbReference>
<evidence type="ECO:0008006" key="13">
    <source>
        <dbReference type="Google" id="ProtNLM"/>
    </source>
</evidence>
<comment type="caution">
    <text evidence="11">The sequence shown here is derived from an EMBL/GenBank/DDBJ whole genome shotgun (WGS) entry which is preliminary data.</text>
</comment>
<keyword evidence="12" id="KW-1185">Reference proteome</keyword>
<evidence type="ECO:0000256" key="6">
    <source>
        <dbReference type="ARBA" id="ARBA00023242"/>
    </source>
</evidence>
<accession>A0AAN6DPQ8</accession>
<gene>
    <name evidence="11" type="ORF">EDD36DRAFT_55748</name>
</gene>
<reference evidence="11" key="1">
    <citation type="journal article" date="2022" name="bioRxiv">
        <title>Deciphering the potential niche of two novel black yeast fungi from a biological soil crust based on their genomes, phenotypes, and melanin regulation.</title>
        <authorList>
            <consortium name="DOE Joint Genome Institute"/>
            <person name="Carr E.C."/>
            <person name="Barton Q."/>
            <person name="Grambo S."/>
            <person name="Sullivan M."/>
            <person name="Renfro C.M."/>
            <person name="Kuo A."/>
            <person name="Pangilinan J."/>
            <person name="Lipzen A."/>
            <person name="Keymanesh K."/>
            <person name="Savage E."/>
            <person name="Barry K."/>
            <person name="Grigoriev I.V."/>
            <person name="Riekhof W.R."/>
            <person name="Harris S.S."/>
        </authorList>
    </citation>
    <scope>NUCLEOTIDE SEQUENCE</scope>
    <source>
        <strain evidence="11">JF 03-4F</strain>
    </source>
</reference>
<feature type="region of interest" description="Disordered" evidence="8">
    <location>
        <begin position="95"/>
        <end position="114"/>
    </location>
</feature>
<dbReference type="GO" id="GO:0000981">
    <property type="term" value="F:DNA-binding transcription factor activity, RNA polymerase II-specific"/>
    <property type="evidence" value="ECO:0007669"/>
    <property type="project" value="InterPro"/>
</dbReference>
<name>A0AAN6DPQ8_9EURO</name>
<dbReference type="InterPro" id="IPR013087">
    <property type="entry name" value="Znf_C2H2_type"/>
</dbReference>
<evidence type="ECO:0000256" key="8">
    <source>
        <dbReference type="SAM" id="MobiDB-lite"/>
    </source>
</evidence>
<keyword evidence="1" id="KW-0479">Metal-binding</keyword>
<dbReference type="Gene3D" id="4.10.240.10">
    <property type="entry name" value="Zn(2)-C6 fungal-type DNA-binding domain"/>
    <property type="match status" value="1"/>
</dbReference>
<dbReference type="PANTHER" id="PTHR47660">
    <property type="entry name" value="TRANSCRIPTION FACTOR WITH C2H2 AND ZN(2)-CYS(6) DNA BINDING DOMAIN (EUROFUNG)-RELATED-RELATED"/>
    <property type="match status" value="1"/>
</dbReference>
<feature type="domain" description="C2H2-type" evidence="10">
    <location>
        <begin position="27"/>
        <end position="45"/>
    </location>
</feature>
<dbReference type="PANTHER" id="PTHR47660:SF3">
    <property type="entry name" value="FINGER DOMAIN PROTEIN, PUTATIVE (AFU_ORTHOLOGUE AFUA_4G03310)-RELATED"/>
    <property type="match status" value="1"/>
</dbReference>
<dbReference type="EMBL" id="MU404359">
    <property type="protein sequence ID" value="KAI1609763.1"/>
    <property type="molecule type" value="Genomic_DNA"/>
</dbReference>
<dbReference type="GO" id="GO:0008270">
    <property type="term" value="F:zinc ion binding"/>
    <property type="evidence" value="ECO:0007669"/>
    <property type="project" value="UniProtKB-KW"/>
</dbReference>
<evidence type="ECO:0000313" key="12">
    <source>
        <dbReference type="Proteomes" id="UP001203852"/>
    </source>
</evidence>
<dbReference type="SMART" id="SM00066">
    <property type="entry name" value="GAL4"/>
    <property type="match status" value="1"/>
</dbReference>
<organism evidence="11 12">
    <name type="scientific">Exophiala viscosa</name>
    <dbReference type="NCBI Taxonomy" id="2486360"/>
    <lineage>
        <taxon>Eukaryota</taxon>
        <taxon>Fungi</taxon>
        <taxon>Dikarya</taxon>
        <taxon>Ascomycota</taxon>
        <taxon>Pezizomycotina</taxon>
        <taxon>Eurotiomycetes</taxon>
        <taxon>Chaetothyriomycetidae</taxon>
        <taxon>Chaetothyriales</taxon>
        <taxon>Herpotrichiellaceae</taxon>
        <taxon>Exophiala</taxon>
    </lineage>
</organism>
<keyword evidence="6" id="KW-0539">Nucleus</keyword>
<sequence length="501" mass="56427">MLFNCEPFTPVAPDQIEMYEGDLQLVLRCGQCNKPFDKSSTLKRHGYYCRSRGSGNANRPRSCVSCAKVKARCDKRRPECSRCVTKAIQCHYPGNTTQSQASRTQVYDDTSSGRQELARPLVADPPNLQASNNGNMLFDTGVTLSDSDFANLEGEPLDFDVPDDFSDFLNLQASGEAYRYPSTVSSSSLIRHSTPSTDLQHIMPSLNVRSLLQRPKIKTAPQRTVNLILHTLKSYPLMMLRDNTLPPFIHPRSISANADNNYMEPLTNCISLVHMISSGVRGSRKLFWKNVRLECERLCEEHKRIEKWGLLAAMQALSIYILIRVDEGQTDDNDFDFLLITTVVIMAKQLRDIYQTSDTESALYDHSVESSWKNWIFEESSRRICVVYRVVNLLVYFEPAALCEMQTDLVLAPLPAKKQLWEAGNEFVWKSEIEKDPAARTAFGLAGDGELVKLDEGPMCCSDAIMLHKPLNYRDVGNWDEWCSGMDGFGALVMLTASLIG</sequence>
<keyword evidence="3" id="KW-0805">Transcription regulation</keyword>
<dbReference type="CDD" id="cd00067">
    <property type="entry name" value="GAL4"/>
    <property type="match status" value="1"/>
</dbReference>